<dbReference type="EMBL" id="LQQU01000010">
    <property type="protein sequence ID" value="KZE34065.1"/>
    <property type="molecule type" value="Genomic_DNA"/>
</dbReference>
<dbReference type="PANTHER" id="PTHR24171">
    <property type="entry name" value="ANKYRIN REPEAT DOMAIN-CONTAINING PROTEIN 39-RELATED"/>
    <property type="match status" value="1"/>
</dbReference>
<dbReference type="Gene3D" id="1.25.40.20">
    <property type="entry name" value="Ankyrin repeat-containing domain"/>
    <property type="match status" value="2"/>
</dbReference>
<feature type="signal peptide" evidence="4">
    <location>
        <begin position="1"/>
        <end position="25"/>
    </location>
</feature>
<dbReference type="SMART" id="SM00248">
    <property type="entry name" value="ANK"/>
    <property type="match status" value="4"/>
</dbReference>
<dbReference type="PROSITE" id="PS50297">
    <property type="entry name" value="ANK_REP_REGION"/>
    <property type="match status" value="1"/>
</dbReference>
<keyword evidence="2 3" id="KW-0040">ANK repeat</keyword>
<evidence type="ECO:0000256" key="3">
    <source>
        <dbReference type="PROSITE-ProRule" id="PRU00023"/>
    </source>
</evidence>
<evidence type="ECO:0000313" key="5">
    <source>
        <dbReference type="EMBL" id="KZE34065.1"/>
    </source>
</evidence>
<protein>
    <submittedName>
        <fullName evidence="5">Uncharacterized protein</fullName>
    </submittedName>
</protein>
<dbReference type="InterPro" id="IPR036770">
    <property type="entry name" value="Ankyrin_rpt-contain_sf"/>
</dbReference>
<dbReference type="RefSeq" id="WP_066610464.1">
    <property type="nucleotide sequence ID" value="NZ_LQQU01000010.1"/>
</dbReference>
<name>A0A165FSF0_9NEIS</name>
<organism evidence="5 6">
    <name type="scientific">Crenobacter luteus</name>
    <dbReference type="NCBI Taxonomy" id="1452487"/>
    <lineage>
        <taxon>Bacteria</taxon>
        <taxon>Pseudomonadati</taxon>
        <taxon>Pseudomonadota</taxon>
        <taxon>Betaproteobacteria</taxon>
        <taxon>Neisseriales</taxon>
        <taxon>Neisseriaceae</taxon>
        <taxon>Crenobacter</taxon>
    </lineage>
</organism>
<dbReference type="Proteomes" id="UP000076625">
    <property type="component" value="Unassembled WGS sequence"/>
</dbReference>
<keyword evidence="4" id="KW-0732">Signal</keyword>
<feature type="chain" id="PRO_5007857916" evidence="4">
    <location>
        <begin position="26"/>
        <end position="258"/>
    </location>
</feature>
<feature type="repeat" description="ANK" evidence="3">
    <location>
        <begin position="189"/>
        <end position="226"/>
    </location>
</feature>
<dbReference type="SUPFAM" id="SSF48403">
    <property type="entry name" value="Ankyrin repeat"/>
    <property type="match status" value="1"/>
</dbReference>
<keyword evidence="1" id="KW-0677">Repeat</keyword>
<dbReference type="PROSITE" id="PS50088">
    <property type="entry name" value="ANK_REPEAT"/>
    <property type="match status" value="3"/>
</dbReference>
<evidence type="ECO:0000256" key="4">
    <source>
        <dbReference type="SAM" id="SignalP"/>
    </source>
</evidence>
<gene>
    <name evidence="5" type="ORF">AVW16_07090</name>
</gene>
<dbReference type="AlphaFoldDB" id="A0A165FSF0"/>
<dbReference type="PANTHER" id="PTHR24171:SF9">
    <property type="entry name" value="ANKYRIN REPEAT DOMAIN-CONTAINING PROTEIN 39"/>
    <property type="match status" value="1"/>
</dbReference>
<keyword evidence="6" id="KW-1185">Reference proteome</keyword>
<evidence type="ECO:0000256" key="1">
    <source>
        <dbReference type="ARBA" id="ARBA00022737"/>
    </source>
</evidence>
<evidence type="ECO:0000256" key="2">
    <source>
        <dbReference type="ARBA" id="ARBA00023043"/>
    </source>
</evidence>
<proteinExistence type="predicted"/>
<dbReference type="STRING" id="1452487.AVW16_07090"/>
<sequence length="258" mass="27165">MRPFKLVTGLACLAAVVLPLSAATAAVPRDREVLVYPLFPGPLPSGHPLPYRQVTPVDIRLMGAAEAGALDDVEAALAAGADPARRDMAGNLALHRAAERGHLAVVARLVAAGADVNALDRHQENLLSIAVRTHNPALTRLALQLGADPARVVSRYRGTALIHAARLGELDTLEQLLAAGAPVDYRNALGWTALHEAVLLGDGGDKYHAVVAALLKAGARADLPDRDGRRPLDYARERGYDALAALLQAATLQAARPF</sequence>
<comment type="caution">
    <text evidence="5">The sequence shown here is derived from an EMBL/GenBank/DDBJ whole genome shotgun (WGS) entry which is preliminary data.</text>
</comment>
<evidence type="ECO:0000313" key="6">
    <source>
        <dbReference type="Proteomes" id="UP000076625"/>
    </source>
</evidence>
<feature type="repeat" description="ANK" evidence="3">
    <location>
        <begin position="156"/>
        <end position="188"/>
    </location>
</feature>
<dbReference type="OrthoDB" id="9812708at2"/>
<reference evidence="6" key="1">
    <citation type="submission" date="2016-01" db="EMBL/GenBank/DDBJ databases">
        <title>Draft genome of Chromobacterium sp. F49.</title>
        <authorList>
            <person name="Hong K.W."/>
        </authorList>
    </citation>
    <scope>NUCLEOTIDE SEQUENCE [LARGE SCALE GENOMIC DNA]</scope>
    <source>
        <strain evidence="6">CN10</strain>
    </source>
</reference>
<dbReference type="InterPro" id="IPR002110">
    <property type="entry name" value="Ankyrin_rpt"/>
</dbReference>
<accession>A0A165FSF0</accession>
<feature type="repeat" description="ANK" evidence="3">
    <location>
        <begin position="89"/>
        <end position="121"/>
    </location>
</feature>
<dbReference type="Pfam" id="PF12796">
    <property type="entry name" value="Ank_2"/>
    <property type="match status" value="2"/>
</dbReference>